<keyword evidence="4 8" id="KW-0833">Ubl conjugation pathway</keyword>
<comment type="similarity">
    <text evidence="2 7 8">Belongs to the peptidase C12 family.</text>
</comment>
<dbReference type="EMBL" id="SRPO01000017">
    <property type="protein sequence ID" value="KAG5948498.1"/>
    <property type="molecule type" value="Genomic_DNA"/>
</dbReference>
<evidence type="ECO:0000256" key="5">
    <source>
        <dbReference type="ARBA" id="ARBA00022801"/>
    </source>
</evidence>
<protein>
    <recommendedName>
        <fullName evidence="8">Ubiquitin carboxyl-terminal hydrolase</fullName>
        <ecNumber evidence="8">3.4.19.12</ecNumber>
    </recommendedName>
</protein>
<dbReference type="PROSITE" id="PS52048">
    <property type="entry name" value="UCH_DOMAIN"/>
    <property type="match status" value="1"/>
</dbReference>
<dbReference type="SUPFAM" id="SSF54001">
    <property type="entry name" value="Cysteine proteinases"/>
    <property type="match status" value="1"/>
</dbReference>
<evidence type="ECO:0000259" key="9">
    <source>
        <dbReference type="PROSITE" id="PS52048"/>
    </source>
</evidence>
<evidence type="ECO:0000256" key="6">
    <source>
        <dbReference type="ARBA" id="ARBA00022807"/>
    </source>
</evidence>
<dbReference type="GO" id="GO:0004843">
    <property type="term" value="F:cysteine-type deubiquitinase activity"/>
    <property type="evidence" value="ECO:0007669"/>
    <property type="project" value="UniProtKB-EC"/>
</dbReference>
<dbReference type="PRINTS" id="PR00707">
    <property type="entry name" value="UBCTHYDRLASE"/>
</dbReference>
<keyword evidence="3 8" id="KW-0645">Protease</keyword>
<evidence type="ECO:0000256" key="1">
    <source>
        <dbReference type="ARBA" id="ARBA00000707"/>
    </source>
</evidence>
<keyword evidence="5 8" id="KW-0378">Hydrolase</keyword>
<organism evidence="10 11">
    <name type="scientific">Claviceps pazoutovae</name>
    <dbReference type="NCBI Taxonomy" id="1649127"/>
    <lineage>
        <taxon>Eukaryota</taxon>
        <taxon>Fungi</taxon>
        <taxon>Dikarya</taxon>
        <taxon>Ascomycota</taxon>
        <taxon>Pezizomycotina</taxon>
        <taxon>Sordariomycetes</taxon>
        <taxon>Hypocreomycetidae</taxon>
        <taxon>Hypocreales</taxon>
        <taxon>Clavicipitaceae</taxon>
        <taxon>Claviceps</taxon>
    </lineage>
</organism>
<sequence>MPTEGVQILPSGRKVVIPLENNPDVFTSLVHDLGVSAELGFYDVFSIDDPSLMAHIPRPVFALIFIAPSDMQTAVRLEDGRPKSAKTDDLTYAKSGADEPVMWFHQTIGNACGTYALLHSVANGEARRFVQEGSVLWHLIEDAAPLTPKARAQGVYDNLALEEAHMRAARQGSSEAPPAEVYAGHHFIAFVKGRDGHLWELEGTADGPIDRGELAEGDDVLSEEALERGVRRFLKHAAGNLNFSIVALAKKDLAGAL</sequence>
<evidence type="ECO:0000313" key="10">
    <source>
        <dbReference type="EMBL" id="KAG5948498.1"/>
    </source>
</evidence>
<comment type="caution">
    <text evidence="7">Lacks conserved residue(s) required for the propagation of feature annotation.</text>
</comment>
<dbReference type="PANTHER" id="PTHR10589:SF17">
    <property type="entry name" value="UBIQUITIN CARBOXYL-TERMINAL HYDROLASE"/>
    <property type="match status" value="1"/>
</dbReference>
<evidence type="ECO:0000256" key="3">
    <source>
        <dbReference type="ARBA" id="ARBA00022670"/>
    </source>
</evidence>
<evidence type="ECO:0000313" key="11">
    <source>
        <dbReference type="Proteomes" id="UP000706124"/>
    </source>
</evidence>
<dbReference type="CDD" id="cd09616">
    <property type="entry name" value="Peptidase_C12_UCH_L1_L3"/>
    <property type="match status" value="1"/>
</dbReference>
<dbReference type="InterPro" id="IPR057254">
    <property type="entry name" value="UCH_AS"/>
</dbReference>
<dbReference type="Pfam" id="PF01088">
    <property type="entry name" value="Peptidase_C12"/>
    <property type="match status" value="1"/>
</dbReference>
<dbReference type="EC" id="3.4.19.12" evidence="8"/>
<dbReference type="PANTHER" id="PTHR10589">
    <property type="entry name" value="UBIQUITIN CARBOXYL-TERMINAL HYDROLASE"/>
    <property type="match status" value="1"/>
</dbReference>
<dbReference type="AlphaFoldDB" id="A0A9P7MJG3"/>
<name>A0A9P7MJG3_9HYPO</name>
<comment type="caution">
    <text evidence="10">The sequence shown here is derived from an EMBL/GenBank/DDBJ whole genome shotgun (WGS) entry which is preliminary data.</text>
</comment>
<dbReference type="Proteomes" id="UP000706124">
    <property type="component" value="Unassembled WGS sequence"/>
</dbReference>
<dbReference type="OrthoDB" id="427186at2759"/>
<dbReference type="InterPro" id="IPR036959">
    <property type="entry name" value="Peptidase_C12_UCH_sf"/>
</dbReference>
<reference evidence="10 11" key="1">
    <citation type="journal article" date="2020" name="bioRxiv">
        <title>Whole genome comparisons of ergot fungi reveals the divergence and evolution of species within the genus Claviceps are the result of varying mechanisms driving genome evolution and host range expansion.</title>
        <authorList>
            <person name="Wyka S.A."/>
            <person name="Mondo S.J."/>
            <person name="Liu M."/>
            <person name="Dettman J."/>
            <person name="Nalam V."/>
            <person name="Broders K.D."/>
        </authorList>
    </citation>
    <scope>NUCLEOTIDE SEQUENCE [LARGE SCALE GENOMIC DNA]</scope>
    <source>
        <strain evidence="10 11">CCC 1485</strain>
    </source>
</reference>
<dbReference type="Gene3D" id="3.40.532.10">
    <property type="entry name" value="Peptidase C12, ubiquitin carboxyl-terminal hydrolase"/>
    <property type="match status" value="1"/>
</dbReference>
<feature type="domain" description="UCH catalytic" evidence="9">
    <location>
        <begin position="15"/>
        <end position="250"/>
    </location>
</feature>
<dbReference type="InterPro" id="IPR001578">
    <property type="entry name" value="Peptidase_C12_UCH"/>
</dbReference>
<dbReference type="GO" id="GO:0006511">
    <property type="term" value="P:ubiquitin-dependent protein catabolic process"/>
    <property type="evidence" value="ECO:0007669"/>
    <property type="project" value="UniProtKB-UniRule"/>
</dbReference>
<gene>
    <name evidence="10" type="ORF">E4U60_001646</name>
</gene>
<evidence type="ECO:0000256" key="7">
    <source>
        <dbReference type="PROSITE-ProRule" id="PRU01393"/>
    </source>
</evidence>
<dbReference type="GO" id="GO:0005737">
    <property type="term" value="C:cytoplasm"/>
    <property type="evidence" value="ECO:0007669"/>
    <property type="project" value="TreeGrafter"/>
</dbReference>
<accession>A0A9P7MJG3</accession>
<evidence type="ECO:0000256" key="2">
    <source>
        <dbReference type="ARBA" id="ARBA00009326"/>
    </source>
</evidence>
<dbReference type="GO" id="GO:0016579">
    <property type="term" value="P:protein deubiquitination"/>
    <property type="evidence" value="ECO:0007669"/>
    <property type="project" value="TreeGrafter"/>
</dbReference>
<dbReference type="InterPro" id="IPR038765">
    <property type="entry name" value="Papain-like_cys_pep_sf"/>
</dbReference>
<evidence type="ECO:0000256" key="4">
    <source>
        <dbReference type="ARBA" id="ARBA00022786"/>
    </source>
</evidence>
<proteinExistence type="inferred from homology"/>
<evidence type="ECO:0000256" key="8">
    <source>
        <dbReference type="RuleBase" id="RU361215"/>
    </source>
</evidence>
<comment type="catalytic activity">
    <reaction evidence="1 8">
        <text>Thiol-dependent hydrolysis of ester, thioester, amide, peptide and isopeptide bonds formed by the C-terminal Gly of ubiquitin (a 76-residue protein attached to proteins as an intracellular targeting signal).</text>
        <dbReference type="EC" id="3.4.19.12"/>
    </reaction>
</comment>
<keyword evidence="11" id="KW-1185">Reference proteome</keyword>
<dbReference type="PROSITE" id="PS00140">
    <property type="entry name" value="UCH_1"/>
    <property type="match status" value="1"/>
</dbReference>
<keyword evidence="6 8" id="KW-0788">Thiol protease</keyword>